<evidence type="ECO:0000256" key="1">
    <source>
        <dbReference type="SAM" id="Phobius"/>
    </source>
</evidence>
<feature type="transmembrane region" description="Helical" evidence="1">
    <location>
        <begin position="212"/>
        <end position="232"/>
    </location>
</feature>
<dbReference type="RefSeq" id="WP_020948887.1">
    <property type="nucleotide sequence ID" value="NC_022041.1"/>
</dbReference>
<dbReference type="STRING" id="1367847.JCM7686_0136"/>
<dbReference type="Proteomes" id="UP000015480">
    <property type="component" value="Chromosome"/>
</dbReference>
<gene>
    <name evidence="2" type="ORF">JCM7686_0136</name>
</gene>
<keyword evidence="1" id="KW-0472">Membrane</keyword>
<proteinExistence type="predicted"/>
<sequence>MSDHASGADQKAENDLVLSFLAVRRALGLLGYVLPAVLILYGLFDRQWALASISAYFYSPLRELFVGILCAQAVFLWNYEGYKPDAGEILSDKMVSRAASLGALIVAFAPMAPSAKTAPPGGEAVAPVFEPTLLQTFFDPVWVGRLHFLGALLFFGALATYCLVNFRRGGLDDPLKCAANRIYGLCGWVILACILAIAALSLFGFSESAARFRAVFWLEVVACVAFATSWAVKGQALQPLVRQVAAQSA</sequence>
<feature type="transmembrane region" description="Helical" evidence="1">
    <location>
        <begin position="146"/>
        <end position="164"/>
    </location>
</feature>
<dbReference type="PATRIC" id="fig|1367847.3.peg.74"/>
<feature type="transmembrane region" description="Helical" evidence="1">
    <location>
        <begin position="64"/>
        <end position="82"/>
    </location>
</feature>
<evidence type="ECO:0000313" key="2">
    <source>
        <dbReference type="EMBL" id="AGT07247.1"/>
    </source>
</evidence>
<protein>
    <recommendedName>
        <fullName evidence="4">DUF998 domain-containing protein</fullName>
    </recommendedName>
</protein>
<dbReference type="EMBL" id="CP006650">
    <property type="protein sequence ID" value="AGT07247.1"/>
    <property type="molecule type" value="Genomic_DNA"/>
</dbReference>
<dbReference type="AlphaFoldDB" id="S5XQB9"/>
<dbReference type="OrthoDB" id="9803163at2"/>
<dbReference type="eggNOG" id="ENOG50330Z7">
    <property type="taxonomic scope" value="Bacteria"/>
</dbReference>
<feature type="transmembrane region" description="Helical" evidence="1">
    <location>
        <begin position="185"/>
        <end position="206"/>
    </location>
</feature>
<keyword evidence="3" id="KW-1185">Reference proteome</keyword>
<reference evidence="2 3" key="1">
    <citation type="journal article" date="2014" name="BMC Genomics">
        <title>Architecture and functions of a multipartite genome of the methylotrophic bacterium Paracoccus aminophilus JCM 7686, containing primary and secondary chromids.</title>
        <authorList>
            <person name="Dziewit L."/>
            <person name="Czarnecki J."/>
            <person name="Wibberg D."/>
            <person name="Radlinska M."/>
            <person name="Mrozek P."/>
            <person name="Szymczak M."/>
            <person name="Schluter A."/>
            <person name="Puhler A."/>
            <person name="Bartosik D."/>
        </authorList>
    </citation>
    <scope>NUCLEOTIDE SEQUENCE [LARGE SCALE GENOMIC DNA]</scope>
    <source>
        <strain evidence="2">JCM 7686</strain>
    </source>
</reference>
<evidence type="ECO:0000313" key="3">
    <source>
        <dbReference type="Proteomes" id="UP000015480"/>
    </source>
</evidence>
<keyword evidence="1" id="KW-0812">Transmembrane</keyword>
<feature type="transmembrane region" description="Helical" evidence="1">
    <location>
        <begin position="26"/>
        <end position="44"/>
    </location>
</feature>
<keyword evidence="1" id="KW-1133">Transmembrane helix</keyword>
<name>S5XQB9_PARAH</name>
<accession>S5XQB9</accession>
<dbReference type="HOGENOM" id="CLU_092422_0_0_5"/>
<dbReference type="KEGG" id="pami:JCM7686_0136"/>
<evidence type="ECO:0008006" key="4">
    <source>
        <dbReference type="Google" id="ProtNLM"/>
    </source>
</evidence>
<organism evidence="2 3">
    <name type="scientific">Paracoccus aminophilus JCM 7686</name>
    <dbReference type="NCBI Taxonomy" id="1367847"/>
    <lineage>
        <taxon>Bacteria</taxon>
        <taxon>Pseudomonadati</taxon>
        <taxon>Pseudomonadota</taxon>
        <taxon>Alphaproteobacteria</taxon>
        <taxon>Rhodobacterales</taxon>
        <taxon>Paracoccaceae</taxon>
        <taxon>Paracoccus</taxon>
    </lineage>
</organism>